<comment type="caution">
    <text evidence="1">The sequence shown here is derived from an EMBL/GenBank/DDBJ whole genome shotgun (WGS) entry which is preliminary data.</text>
</comment>
<keyword evidence="2" id="KW-1185">Reference proteome</keyword>
<reference evidence="1" key="1">
    <citation type="submission" date="2021-06" db="EMBL/GenBank/DDBJ databases">
        <authorList>
            <person name="Kallberg Y."/>
            <person name="Tangrot J."/>
            <person name="Rosling A."/>
        </authorList>
    </citation>
    <scope>NUCLEOTIDE SEQUENCE</scope>
    <source>
        <strain evidence="1">CL551</strain>
    </source>
</reference>
<proteinExistence type="predicted"/>
<evidence type="ECO:0000313" key="2">
    <source>
        <dbReference type="Proteomes" id="UP000789342"/>
    </source>
</evidence>
<organism evidence="1 2">
    <name type="scientific">Acaulospora morrowiae</name>
    <dbReference type="NCBI Taxonomy" id="94023"/>
    <lineage>
        <taxon>Eukaryota</taxon>
        <taxon>Fungi</taxon>
        <taxon>Fungi incertae sedis</taxon>
        <taxon>Mucoromycota</taxon>
        <taxon>Glomeromycotina</taxon>
        <taxon>Glomeromycetes</taxon>
        <taxon>Diversisporales</taxon>
        <taxon>Acaulosporaceae</taxon>
        <taxon>Acaulospora</taxon>
    </lineage>
</organism>
<gene>
    <name evidence="1" type="ORF">AMORRO_LOCUS7096</name>
</gene>
<evidence type="ECO:0000313" key="1">
    <source>
        <dbReference type="EMBL" id="CAG8585259.1"/>
    </source>
</evidence>
<accession>A0A9N9C0Z8</accession>
<dbReference type="EMBL" id="CAJVPV010005120">
    <property type="protein sequence ID" value="CAG8585259.1"/>
    <property type="molecule type" value="Genomic_DNA"/>
</dbReference>
<protein>
    <submittedName>
        <fullName evidence="1">12115_t:CDS:1</fullName>
    </submittedName>
</protein>
<name>A0A9N9C0Z8_9GLOM</name>
<dbReference type="Proteomes" id="UP000789342">
    <property type="component" value="Unassembled WGS sequence"/>
</dbReference>
<dbReference type="AlphaFoldDB" id="A0A9N9C0Z8"/>
<feature type="non-terminal residue" evidence="1">
    <location>
        <position position="1"/>
    </location>
</feature>
<sequence>NIDGKNELKYDWYVRCIEKFNQVYATLITEMARSNGKFNTKTLKVDDNSKNYHGS</sequence>